<proteinExistence type="predicted"/>
<protein>
    <submittedName>
        <fullName evidence="2">Uncharacterized protein</fullName>
    </submittedName>
</protein>
<name>A0AC34FGT1_9BILA</name>
<dbReference type="WBParaSite" id="ES5_v2.g16579.t1">
    <property type="protein sequence ID" value="ES5_v2.g16579.t1"/>
    <property type="gene ID" value="ES5_v2.g16579"/>
</dbReference>
<accession>A0AC34FGT1</accession>
<organism evidence="1 2">
    <name type="scientific">Panagrolaimus sp. ES5</name>
    <dbReference type="NCBI Taxonomy" id="591445"/>
    <lineage>
        <taxon>Eukaryota</taxon>
        <taxon>Metazoa</taxon>
        <taxon>Ecdysozoa</taxon>
        <taxon>Nematoda</taxon>
        <taxon>Chromadorea</taxon>
        <taxon>Rhabditida</taxon>
        <taxon>Tylenchina</taxon>
        <taxon>Panagrolaimomorpha</taxon>
        <taxon>Panagrolaimoidea</taxon>
        <taxon>Panagrolaimidae</taxon>
        <taxon>Panagrolaimus</taxon>
    </lineage>
</organism>
<dbReference type="Proteomes" id="UP000887579">
    <property type="component" value="Unplaced"/>
</dbReference>
<evidence type="ECO:0000313" key="1">
    <source>
        <dbReference type="Proteomes" id="UP000887579"/>
    </source>
</evidence>
<evidence type="ECO:0000313" key="2">
    <source>
        <dbReference type="WBParaSite" id="ES5_v2.g16579.t1"/>
    </source>
</evidence>
<reference evidence="2" key="1">
    <citation type="submission" date="2022-11" db="UniProtKB">
        <authorList>
            <consortium name="WormBaseParasite"/>
        </authorList>
    </citation>
    <scope>IDENTIFICATION</scope>
</reference>
<sequence length="311" mass="36424">MKMDLTDSQATTLTSNRERKTEDSSMIVPSKKARFMATYRRQSFSLPDSIMHYMAMNPKNAEVYQKLVKSYKYFFVNNPILVLSDLHYIFDGWKTKKINGDWKGIDIKNSSCKLWITDSVVVFSVNDNTVASSFISQIYQCSVKYLTLWYQITSYDEFSVLASAFENLEFIEVTVKYDDGAVVPFEKLVEQLRNVKKIEFYLPSGPSAITFSTFKELLKIPHFATLDLLGLWNIPETFDVETFYTNMNKNKHTKIDLDFRNTISDQYKTRLETIIDEIIDTENHEYKIPFISFDGLDEEKQHKMETLYHQK</sequence>